<keyword evidence="1" id="KW-0812">Transmembrane</keyword>
<name>A0A2C6KVW2_9APIC</name>
<comment type="caution">
    <text evidence="2">The sequence shown here is derived from an EMBL/GenBank/DDBJ whole genome shotgun (WGS) entry which is preliminary data.</text>
</comment>
<evidence type="ECO:0000313" key="3">
    <source>
        <dbReference type="Proteomes" id="UP000221165"/>
    </source>
</evidence>
<dbReference type="EMBL" id="MIGC01002316">
    <property type="protein sequence ID" value="PHJ21317.1"/>
    <property type="molecule type" value="Genomic_DNA"/>
</dbReference>
<dbReference type="AlphaFoldDB" id="A0A2C6KVW2"/>
<evidence type="ECO:0008006" key="4">
    <source>
        <dbReference type="Google" id="ProtNLM"/>
    </source>
</evidence>
<accession>A0A2C6KVW2</accession>
<proteinExistence type="predicted"/>
<keyword evidence="1" id="KW-0472">Membrane</keyword>
<dbReference type="Proteomes" id="UP000221165">
    <property type="component" value="Unassembled WGS sequence"/>
</dbReference>
<reference evidence="2 3" key="1">
    <citation type="journal article" date="2017" name="Int. J. Parasitol.">
        <title>The genome of the protozoan parasite Cystoisospora suis and a reverse vaccinology approach to identify vaccine candidates.</title>
        <authorList>
            <person name="Palmieri N."/>
            <person name="Shrestha A."/>
            <person name="Ruttkowski B."/>
            <person name="Beck T."/>
            <person name="Vogl C."/>
            <person name="Tomley F."/>
            <person name="Blake D.P."/>
            <person name="Joachim A."/>
        </authorList>
    </citation>
    <scope>NUCLEOTIDE SEQUENCE [LARGE SCALE GENOMIC DNA]</scope>
    <source>
        <strain evidence="2 3">Wien I</strain>
    </source>
</reference>
<sequence>KRKDRRRGTPKIFFFIFLVFAFPAPFLSSLVFSSSSLSFGFSRRKKKTKEQRKKESSPSRETCIVGLLFREEKKILRDIRKPFVLFSSPLHLVPVSFLSLVKCFFCAYLAK</sequence>
<dbReference type="GeneID" id="94428234"/>
<evidence type="ECO:0000313" key="2">
    <source>
        <dbReference type="EMBL" id="PHJ21317.1"/>
    </source>
</evidence>
<gene>
    <name evidence="2" type="ORF">CSUI_004842</name>
</gene>
<dbReference type="RefSeq" id="XP_067923001.1">
    <property type="nucleotide sequence ID" value="XM_068065023.1"/>
</dbReference>
<dbReference type="VEuPathDB" id="ToxoDB:CSUI_004842"/>
<feature type="transmembrane region" description="Helical" evidence="1">
    <location>
        <begin position="12"/>
        <end position="32"/>
    </location>
</feature>
<organism evidence="2 3">
    <name type="scientific">Cystoisospora suis</name>
    <dbReference type="NCBI Taxonomy" id="483139"/>
    <lineage>
        <taxon>Eukaryota</taxon>
        <taxon>Sar</taxon>
        <taxon>Alveolata</taxon>
        <taxon>Apicomplexa</taxon>
        <taxon>Conoidasida</taxon>
        <taxon>Coccidia</taxon>
        <taxon>Eucoccidiorida</taxon>
        <taxon>Eimeriorina</taxon>
        <taxon>Sarcocystidae</taxon>
        <taxon>Cystoisospora</taxon>
    </lineage>
</organism>
<feature type="transmembrane region" description="Helical" evidence="1">
    <location>
        <begin position="90"/>
        <end position="110"/>
    </location>
</feature>
<protein>
    <recommendedName>
        <fullName evidence="4">Transmembrane protein</fullName>
    </recommendedName>
</protein>
<keyword evidence="1" id="KW-1133">Transmembrane helix</keyword>
<feature type="non-terminal residue" evidence="2">
    <location>
        <position position="1"/>
    </location>
</feature>
<evidence type="ECO:0000256" key="1">
    <source>
        <dbReference type="SAM" id="Phobius"/>
    </source>
</evidence>
<keyword evidence="3" id="KW-1185">Reference proteome</keyword>